<proteinExistence type="predicted"/>
<keyword evidence="3" id="KW-1185">Reference proteome</keyword>
<evidence type="ECO:0000313" key="3">
    <source>
        <dbReference type="Proteomes" id="UP000324629"/>
    </source>
</evidence>
<dbReference type="InterPro" id="IPR039980">
    <property type="entry name" value="MADD"/>
</dbReference>
<dbReference type="GO" id="GO:0005085">
    <property type="term" value="F:guanyl-nucleotide exchange factor activity"/>
    <property type="evidence" value="ECO:0007669"/>
    <property type="project" value="TreeGrafter"/>
</dbReference>
<feature type="compositionally biased region" description="Basic and acidic residues" evidence="1">
    <location>
        <begin position="23"/>
        <end position="32"/>
    </location>
</feature>
<feature type="non-terminal residue" evidence="2">
    <location>
        <position position="1"/>
    </location>
</feature>
<dbReference type="EMBL" id="QNGE01002046">
    <property type="protein sequence ID" value="KAA3676326.1"/>
    <property type="molecule type" value="Genomic_DNA"/>
</dbReference>
<dbReference type="GO" id="GO:0042981">
    <property type="term" value="P:regulation of apoptotic process"/>
    <property type="evidence" value="ECO:0007669"/>
    <property type="project" value="TreeGrafter"/>
</dbReference>
<dbReference type="Proteomes" id="UP000324629">
    <property type="component" value="Unassembled WGS sequence"/>
</dbReference>
<evidence type="ECO:0000256" key="1">
    <source>
        <dbReference type="SAM" id="MobiDB-lite"/>
    </source>
</evidence>
<comment type="caution">
    <text evidence="2">The sequence shown here is derived from an EMBL/GenBank/DDBJ whole genome shotgun (WGS) entry which is preliminary data.</text>
</comment>
<name>A0A5J4NL47_9TREM</name>
<dbReference type="PANTHER" id="PTHR13008">
    <property type="entry name" value="MAP-KINASE ACTIVATING DEATH DOMAIN PROTEIN MADD /DENN/AEX-3 C.ELEGANS"/>
    <property type="match status" value="1"/>
</dbReference>
<organism evidence="2 3">
    <name type="scientific">Paragonimus westermani</name>
    <dbReference type="NCBI Taxonomy" id="34504"/>
    <lineage>
        <taxon>Eukaryota</taxon>
        <taxon>Metazoa</taxon>
        <taxon>Spiralia</taxon>
        <taxon>Lophotrochozoa</taxon>
        <taxon>Platyhelminthes</taxon>
        <taxon>Trematoda</taxon>
        <taxon>Digenea</taxon>
        <taxon>Plagiorchiida</taxon>
        <taxon>Troglotremata</taxon>
        <taxon>Troglotrematidae</taxon>
        <taxon>Paragonimus</taxon>
    </lineage>
</organism>
<gene>
    <name evidence="2" type="ORF">DEA37_0014588</name>
</gene>
<dbReference type="GO" id="GO:0032483">
    <property type="term" value="P:regulation of Rab protein signal transduction"/>
    <property type="evidence" value="ECO:0007669"/>
    <property type="project" value="TreeGrafter"/>
</dbReference>
<reference evidence="2 3" key="1">
    <citation type="journal article" date="2019" name="Gigascience">
        <title>Whole-genome sequence of the oriental lung fluke Paragonimus westermani.</title>
        <authorList>
            <person name="Oey H."/>
            <person name="Zakrzewski M."/>
            <person name="Narain K."/>
            <person name="Devi K.R."/>
            <person name="Agatsuma T."/>
            <person name="Nawaratna S."/>
            <person name="Gobert G.N."/>
            <person name="Jones M.K."/>
            <person name="Ragan M.A."/>
            <person name="McManus D.P."/>
            <person name="Krause L."/>
        </authorList>
    </citation>
    <scope>NUCLEOTIDE SEQUENCE [LARGE SCALE GENOMIC DNA]</scope>
    <source>
        <strain evidence="2 3">IND2009</strain>
    </source>
</reference>
<dbReference type="GO" id="GO:0005829">
    <property type="term" value="C:cytosol"/>
    <property type="evidence" value="ECO:0007669"/>
    <property type="project" value="TreeGrafter"/>
</dbReference>
<sequence>STTDENQRDFAMTSKSRSVSFVEEEKPAGHADDPEEDLEETSVGKMLLTNLSENLADAASQASSHLTEFLNTQKNIVKRSGNFARRVVTELKSDSPEKYEGRDAHHQYETVGQPTVASKLLAKLTPKFQNRSKLNGTDEETDRVLANPEQNLNDQAFLRTVTRMVLNGVKLSPAVTARLRELSVDENFRSYLISKVNQGLLETLDDPEAHLSDQMLASQTVYDSFIQLLQCMLRGLEATCTNHGIGGLASAVMMLEVCHTHYMEPPATQSPSDIGDRSEQIAYPTRTFDLYYAESTIIWDPAQQRHQLCYSSRNRHPFEHILILQGPRKKLTKLCFMG</sequence>
<accession>A0A5J4NL47</accession>
<dbReference type="PANTHER" id="PTHR13008:SF7">
    <property type="entry name" value="MAP KINASE-ACTIVATING DEATH DOMAIN PROTEIN"/>
    <property type="match status" value="1"/>
</dbReference>
<protein>
    <submittedName>
        <fullName evidence="2">Uncharacterized protein</fullName>
    </submittedName>
</protein>
<feature type="region of interest" description="Disordered" evidence="1">
    <location>
        <begin position="1"/>
        <end position="41"/>
    </location>
</feature>
<dbReference type="AlphaFoldDB" id="A0A5J4NL47"/>
<evidence type="ECO:0000313" key="2">
    <source>
        <dbReference type="EMBL" id="KAA3676326.1"/>
    </source>
</evidence>